<comment type="similarity">
    <text evidence="2">Belongs to the AzlC family.</text>
</comment>
<dbReference type="Pfam" id="PF03591">
    <property type="entry name" value="AzlC"/>
    <property type="match status" value="1"/>
</dbReference>
<proteinExistence type="inferred from homology"/>
<dbReference type="GO" id="GO:1903785">
    <property type="term" value="P:L-valine transmembrane transport"/>
    <property type="evidence" value="ECO:0007669"/>
    <property type="project" value="TreeGrafter"/>
</dbReference>
<sequence length="225" mass="23527">MTPEFARGFRASVPAGIGVLVYGLVFGVLAAEKGVSAPMLAVMNVAVFSGSAQFILVGMWGGGFPAWQVALAAAVVNVRYFLLTAAVAPLLGPFGKIGSAWRVHFVTDENWAVTMAESRRRPVSGDFLVGGGVCVGLFWFFSVLAGHGLGFSITAPERFGLDFAFTALFAALAVTMWRGRKDVFPWAVSAAVAYTAFRLLPGAWYVLLGGAAGAAAAAVRGGQEQ</sequence>
<feature type="transmembrane region" description="Helical" evidence="8">
    <location>
        <begin position="127"/>
        <end position="147"/>
    </location>
</feature>
<comment type="subcellular location">
    <subcellularLocation>
        <location evidence="1">Cell membrane</location>
        <topology evidence="1">Multi-pass membrane protein</topology>
    </subcellularLocation>
</comment>
<reference evidence="9 10" key="1">
    <citation type="submission" date="2019-03" db="EMBL/GenBank/DDBJ databases">
        <title>Genomic Encyclopedia of Type Strains, Phase IV (KMG-IV): sequencing the most valuable type-strain genomes for metagenomic binning, comparative biology and taxonomic classification.</title>
        <authorList>
            <person name="Goeker M."/>
        </authorList>
    </citation>
    <scope>NUCLEOTIDE SEQUENCE [LARGE SCALE GENOMIC DNA]</scope>
    <source>
        <strain evidence="9 10">DSM 25964</strain>
    </source>
</reference>
<evidence type="ECO:0000313" key="9">
    <source>
        <dbReference type="EMBL" id="TDY62790.1"/>
    </source>
</evidence>
<feature type="transmembrane region" description="Helical" evidence="8">
    <location>
        <begin position="199"/>
        <end position="219"/>
    </location>
</feature>
<keyword evidence="4" id="KW-1003">Cell membrane</keyword>
<dbReference type="PANTHER" id="PTHR34979">
    <property type="entry name" value="INNER MEMBRANE PROTEIN YGAZ"/>
    <property type="match status" value="1"/>
</dbReference>
<dbReference type="Proteomes" id="UP000295066">
    <property type="component" value="Unassembled WGS sequence"/>
</dbReference>
<dbReference type="InterPro" id="IPR011606">
    <property type="entry name" value="Brnchd-chn_aa_trnsp_permease"/>
</dbReference>
<feature type="transmembrane region" description="Helical" evidence="8">
    <location>
        <begin position="37"/>
        <end position="57"/>
    </location>
</feature>
<evidence type="ECO:0000256" key="6">
    <source>
        <dbReference type="ARBA" id="ARBA00022989"/>
    </source>
</evidence>
<evidence type="ECO:0000256" key="2">
    <source>
        <dbReference type="ARBA" id="ARBA00010735"/>
    </source>
</evidence>
<gene>
    <name evidence="9" type="ORF">C8D99_10310</name>
</gene>
<feature type="transmembrane region" description="Helical" evidence="8">
    <location>
        <begin position="69"/>
        <end position="91"/>
    </location>
</feature>
<name>A0A4R8MAY3_9BACT</name>
<accession>A0A4R8MAY3</accession>
<evidence type="ECO:0000256" key="7">
    <source>
        <dbReference type="ARBA" id="ARBA00023136"/>
    </source>
</evidence>
<feature type="transmembrane region" description="Helical" evidence="8">
    <location>
        <begin position="12"/>
        <end position="31"/>
    </location>
</feature>
<dbReference type="EMBL" id="SORI01000003">
    <property type="protein sequence ID" value="TDY62790.1"/>
    <property type="molecule type" value="Genomic_DNA"/>
</dbReference>
<keyword evidence="6 8" id="KW-1133">Transmembrane helix</keyword>
<feature type="transmembrane region" description="Helical" evidence="8">
    <location>
        <begin position="159"/>
        <end position="179"/>
    </location>
</feature>
<keyword evidence="10" id="KW-1185">Reference proteome</keyword>
<dbReference type="RefSeq" id="WP_133956330.1">
    <property type="nucleotide sequence ID" value="NZ_SORI01000003.1"/>
</dbReference>
<dbReference type="AlphaFoldDB" id="A0A4R8MAY3"/>
<evidence type="ECO:0000256" key="3">
    <source>
        <dbReference type="ARBA" id="ARBA00022448"/>
    </source>
</evidence>
<keyword evidence="3" id="KW-0813">Transport</keyword>
<evidence type="ECO:0000256" key="4">
    <source>
        <dbReference type="ARBA" id="ARBA00022475"/>
    </source>
</evidence>
<organism evidence="9 10">
    <name type="scientific">Aminivibrio pyruvatiphilus</name>
    <dbReference type="NCBI Taxonomy" id="1005740"/>
    <lineage>
        <taxon>Bacteria</taxon>
        <taxon>Thermotogati</taxon>
        <taxon>Synergistota</taxon>
        <taxon>Synergistia</taxon>
        <taxon>Synergistales</taxon>
        <taxon>Aminobacteriaceae</taxon>
        <taxon>Aminivibrio</taxon>
    </lineage>
</organism>
<evidence type="ECO:0000313" key="10">
    <source>
        <dbReference type="Proteomes" id="UP000295066"/>
    </source>
</evidence>
<keyword evidence="5 8" id="KW-0812">Transmembrane</keyword>
<dbReference type="GO" id="GO:0005886">
    <property type="term" value="C:plasma membrane"/>
    <property type="evidence" value="ECO:0007669"/>
    <property type="project" value="UniProtKB-SubCell"/>
</dbReference>
<comment type="caution">
    <text evidence="9">The sequence shown here is derived from an EMBL/GenBank/DDBJ whole genome shotgun (WGS) entry which is preliminary data.</text>
</comment>
<evidence type="ECO:0000256" key="1">
    <source>
        <dbReference type="ARBA" id="ARBA00004651"/>
    </source>
</evidence>
<evidence type="ECO:0000256" key="8">
    <source>
        <dbReference type="SAM" id="Phobius"/>
    </source>
</evidence>
<dbReference type="OrthoDB" id="3177005at2"/>
<keyword evidence="7 8" id="KW-0472">Membrane</keyword>
<dbReference type="PANTHER" id="PTHR34979:SF1">
    <property type="entry name" value="INNER MEMBRANE PROTEIN YGAZ"/>
    <property type="match status" value="1"/>
</dbReference>
<evidence type="ECO:0000256" key="5">
    <source>
        <dbReference type="ARBA" id="ARBA00022692"/>
    </source>
</evidence>
<protein>
    <submittedName>
        <fullName evidence="9">Putative branched-subunit amino acid permease</fullName>
    </submittedName>
</protein>